<evidence type="ECO:0000313" key="2">
    <source>
        <dbReference type="EMBL" id="HJC71837.1"/>
    </source>
</evidence>
<reference evidence="2" key="2">
    <citation type="submission" date="2021-04" db="EMBL/GenBank/DDBJ databases">
        <authorList>
            <person name="Gilroy R."/>
        </authorList>
    </citation>
    <scope>NUCLEOTIDE SEQUENCE</scope>
    <source>
        <strain evidence="2">5933</strain>
    </source>
</reference>
<dbReference type="AlphaFoldDB" id="A0A9D2Q5H1"/>
<keyword evidence="1" id="KW-0812">Transmembrane</keyword>
<sequence length="167" mass="18729">MTKRVFKIPWRALRKIVIGIVLLSIAASISVFIKESLDTLDPESSLPILTVQQNGQTITDVYRAGYVWSFFTTVERRAPEVTEADIPLVPVPVPPQAVMTLQFSTEPSSLRVFRADNLLTSGYYEIADEDVSSFHAPNTPGIYVYKILAQWGNRGNIQYYFAIQVTA</sequence>
<organism evidence="2 3">
    <name type="scientific">Candidatus Ruthenibacterium merdavium</name>
    <dbReference type="NCBI Taxonomy" id="2838752"/>
    <lineage>
        <taxon>Bacteria</taxon>
        <taxon>Bacillati</taxon>
        <taxon>Bacillota</taxon>
        <taxon>Clostridia</taxon>
        <taxon>Eubacteriales</taxon>
        <taxon>Oscillospiraceae</taxon>
        <taxon>Ruthenibacterium</taxon>
    </lineage>
</organism>
<dbReference type="EMBL" id="DWWA01000020">
    <property type="protein sequence ID" value="HJC71837.1"/>
    <property type="molecule type" value="Genomic_DNA"/>
</dbReference>
<keyword evidence="1" id="KW-1133">Transmembrane helix</keyword>
<evidence type="ECO:0000313" key="3">
    <source>
        <dbReference type="Proteomes" id="UP000823918"/>
    </source>
</evidence>
<proteinExistence type="predicted"/>
<comment type="caution">
    <text evidence="2">The sequence shown here is derived from an EMBL/GenBank/DDBJ whole genome shotgun (WGS) entry which is preliminary data.</text>
</comment>
<dbReference type="Proteomes" id="UP000823918">
    <property type="component" value="Unassembled WGS sequence"/>
</dbReference>
<accession>A0A9D2Q5H1</accession>
<name>A0A9D2Q5H1_9FIRM</name>
<gene>
    <name evidence="2" type="ORF">H9698_03460</name>
</gene>
<feature type="transmembrane region" description="Helical" evidence="1">
    <location>
        <begin position="12"/>
        <end position="33"/>
    </location>
</feature>
<reference evidence="2" key="1">
    <citation type="journal article" date="2021" name="PeerJ">
        <title>Extensive microbial diversity within the chicken gut microbiome revealed by metagenomics and culture.</title>
        <authorList>
            <person name="Gilroy R."/>
            <person name="Ravi A."/>
            <person name="Getino M."/>
            <person name="Pursley I."/>
            <person name="Horton D.L."/>
            <person name="Alikhan N.F."/>
            <person name="Baker D."/>
            <person name="Gharbi K."/>
            <person name="Hall N."/>
            <person name="Watson M."/>
            <person name="Adriaenssens E.M."/>
            <person name="Foster-Nyarko E."/>
            <person name="Jarju S."/>
            <person name="Secka A."/>
            <person name="Antonio M."/>
            <person name="Oren A."/>
            <person name="Chaudhuri R.R."/>
            <person name="La Ragione R."/>
            <person name="Hildebrand F."/>
            <person name="Pallen M.J."/>
        </authorList>
    </citation>
    <scope>NUCLEOTIDE SEQUENCE</scope>
    <source>
        <strain evidence="2">5933</strain>
    </source>
</reference>
<protein>
    <submittedName>
        <fullName evidence="2">Uncharacterized protein</fullName>
    </submittedName>
</protein>
<keyword evidence="1" id="KW-0472">Membrane</keyword>
<evidence type="ECO:0000256" key="1">
    <source>
        <dbReference type="SAM" id="Phobius"/>
    </source>
</evidence>